<keyword evidence="1" id="KW-0813">Transport</keyword>
<keyword evidence="4 5" id="KW-0472">Membrane</keyword>
<dbReference type="PANTHER" id="PTHR11384">
    <property type="entry name" value="ATP-BINDING CASSETTE, SUB-FAMILY D MEMBER"/>
    <property type="match status" value="1"/>
</dbReference>
<dbReference type="GO" id="GO:0005324">
    <property type="term" value="F:long-chain fatty acid transmembrane transporter activity"/>
    <property type="evidence" value="ECO:0007669"/>
    <property type="project" value="TreeGrafter"/>
</dbReference>
<dbReference type="GO" id="GO:0042760">
    <property type="term" value="P:very long-chain fatty acid catabolic process"/>
    <property type="evidence" value="ECO:0007669"/>
    <property type="project" value="TreeGrafter"/>
</dbReference>
<dbReference type="AlphaFoldDB" id="A0A640KRQ1"/>
<evidence type="ECO:0000256" key="4">
    <source>
        <dbReference type="ARBA" id="ARBA00023136"/>
    </source>
</evidence>
<feature type="transmembrane region" description="Helical" evidence="5">
    <location>
        <begin position="129"/>
        <end position="154"/>
    </location>
</feature>
<dbReference type="GO" id="GO:0015910">
    <property type="term" value="P:long-chain fatty acid import into peroxisome"/>
    <property type="evidence" value="ECO:0007669"/>
    <property type="project" value="TreeGrafter"/>
</dbReference>
<keyword evidence="3 5" id="KW-1133">Transmembrane helix</keyword>
<dbReference type="InterPro" id="IPR050835">
    <property type="entry name" value="ABC_transporter_sub-D"/>
</dbReference>
<feature type="domain" description="ABC transmembrane type-1" evidence="6">
    <location>
        <begin position="78"/>
        <end position="187"/>
    </location>
</feature>
<evidence type="ECO:0000256" key="1">
    <source>
        <dbReference type="ARBA" id="ARBA00022448"/>
    </source>
</evidence>
<dbReference type="Proteomes" id="UP000419144">
    <property type="component" value="Unassembled WGS sequence"/>
</dbReference>
<evidence type="ECO:0000256" key="5">
    <source>
        <dbReference type="SAM" id="Phobius"/>
    </source>
</evidence>
<dbReference type="GO" id="GO:0006635">
    <property type="term" value="P:fatty acid beta-oxidation"/>
    <property type="evidence" value="ECO:0007669"/>
    <property type="project" value="TreeGrafter"/>
</dbReference>
<dbReference type="GO" id="GO:0005524">
    <property type="term" value="F:ATP binding"/>
    <property type="evidence" value="ECO:0007669"/>
    <property type="project" value="InterPro"/>
</dbReference>
<organism evidence="7 8">
    <name type="scientific">Leishmania tarentolae</name>
    <name type="common">Sauroleishmania tarentolae</name>
    <dbReference type="NCBI Taxonomy" id="5689"/>
    <lineage>
        <taxon>Eukaryota</taxon>
        <taxon>Discoba</taxon>
        <taxon>Euglenozoa</taxon>
        <taxon>Kinetoplastea</taxon>
        <taxon>Metakinetoplastina</taxon>
        <taxon>Trypanosomatida</taxon>
        <taxon>Trypanosomatidae</taxon>
        <taxon>Leishmaniinae</taxon>
        <taxon>Leishmania</taxon>
        <taxon>lizard Leishmania</taxon>
    </lineage>
</organism>
<dbReference type="Pfam" id="PF06472">
    <property type="entry name" value="ABC_membrane_2"/>
    <property type="match status" value="1"/>
</dbReference>
<evidence type="ECO:0000256" key="2">
    <source>
        <dbReference type="ARBA" id="ARBA00022692"/>
    </source>
</evidence>
<protein>
    <submittedName>
        <fullName evidence="7">Abc transporter, putative</fullName>
    </submittedName>
</protein>
<evidence type="ECO:0000256" key="3">
    <source>
        <dbReference type="ARBA" id="ARBA00022989"/>
    </source>
</evidence>
<keyword evidence="2 5" id="KW-0812">Transmembrane</keyword>
<comment type="caution">
    <text evidence="7">The sequence shown here is derived from an EMBL/GenBank/DDBJ whole genome shotgun (WGS) entry which is preliminary data.</text>
</comment>
<keyword evidence="8" id="KW-1185">Reference proteome</keyword>
<dbReference type="EMBL" id="BLBS01000052">
    <property type="protein sequence ID" value="GET91941.1"/>
    <property type="molecule type" value="Genomic_DNA"/>
</dbReference>
<name>A0A640KRQ1_LEITA</name>
<dbReference type="GO" id="GO:0005778">
    <property type="term" value="C:peroxisomal membrane"/>
    <property type="evidence" value="ECO:0007669"/>
    <property type="project" value="TreeGrafter"/>
</dbReference>
<dbReference type="GO" id="GO:0140359">
    <property type="term" value="F:ABC-type transporter activity"/>
    <property type="evidence" value="ECO:0007669"/>
    <property type="project" value="InterPro"/>
</dbReference>
<sequence length="222" mass="25079">MAAVSKLTSSRFLGFYAMQLLCLAAAVRIIGAVVRRQRTLSGGTKHRSRRCNPLRVGGSSKDDTVKMDRIFWERLLSLLRLCIPRFVSLEFGGVLLLLTLFYLRTHLTLLFARVVGRNGRYLVERNTKAFIFSVADIGLLAIPGTILQIGVQYVKIMTQQRLRDNLQAALHKEYLKGNTIYMIATQGASMTTPTTVSQRRQTNSAKGLQECSALYSNRFWTW</sequence>
<dbReference type="InterPro" id="IPR011527">
    <property type="entry name" value="ABC1_TM_dom"/>
</dbReference>
<gene>
    <name evidence="7" type="ORF">LtaPh_3320300</name>
</gene>
<dbReference type="PANTHER" id="PTHR11384:SF70">
    <property type="entry name" value="TRANSPORTER, PUTATIVE-RELATED"/>
    <property type="match status" value="1"/>
</dbReference>
<reference evidence="7" key="1">
    <citation type="submission" date="2019-11" db="EMBL/GenBank/DDBJ databases">
        <title>Leishmania tarentolae CDS.</title>
        <authorList>
            <person name="Goto Y."/>
            <person name="Yamagishi J."/>
        </authorList>
    </citation>
    <scope>NUCLEOTIDE SEQUENCE [LARGE SCALE GENOMIC DNA]</scope>
    <source>
        <strain evidence="7">Parrot Tar II</strain>
    </source>
</reference>
<evidence type="ECO:0000259" key="6">
    <source>
        <dbReference type="Pfam" id="PF06472"/>
    </source>
</evidence>
<dbReference type="GO" id="GO:0007031">
    <property type="term" value="P:peroxisome organization"/>
    <property type="evidence" value="ECO:0007669"/>
    <property type="project" value="TreeGrafter"/>
</dbReference>
<feature type="transmembrane region" description="Helical" evidence="5">
    <location>
        <begin position="12"/>
        <end position="34"/>
    </location>
</feature>
<accession>A0A640KRQ1</accession>
<evidence type="ECO:0000313" key="7">
    <source>
        <dbReference type="EMBL" id="GET91941.1"/>
    </source>
</evidence>
<evidence type="ECO:0000313" key="8">
    <source>
        <dbReference type="Proteomes" id="UP000419144"/>
    </source>
</evidence>
<dbReference type="VEuPathDB" id="TriTrypDB:LtaPh_3320300"/>
<proteinExistence type="predicted"/>
<dbReference type="OrthoDB" id="422637at2759"/>